<protein>
    <submittedName>
        <fullName evidence="2">Uncharacterized protein</fullName>
    </submittedName>
</protein>
<organism evidence="2 3">
    <name type="scientific">Stylosanthes scabra</name>
    <dbReference type="NCBI Taxonomy" id="79078"/>
    <lineage>
        <taxon>Eukaryota</taxon>
        <taxon>Viridiplantae</taxon>
        <taxon>Streptophyta</taxon>
        <taxon>Embryophyta</taxon>
        <taxon>Tracheophyta</taxon>
        <taxon>Spermatophyta</taxon>
        <taxon>Magnoliopsida</taxon>
        <taxon>eudicotyledons</taxon>
        <taxon>Gunneridae</taxon>
        <taxon>Pentapetalae</taxon>
        <taxon>rosids</taxon>
        <taxon>fabids</taxon>
        <taxon>Fabales</taxon>
        <taxon>Fabaceae</taxon>
        <taxon>Papilionoideae</taxon>
        <taxon>50 kb inversion clade</taxon>
        <taxon>dalbergioids sensu lato</taxon>
        <taxon>Dalbergieae</taxon>
        <taxon>Pterocarpus clade</taxon>
        <taxon>Stylosanthes</taxon>
    </lineage>
</organism>
<dbReference type="Proteomes" id="UP001341840">
    <property type="component" value="Unassembled WGS sequence"/>
</dbReference>
<evidence type="ECO:0000313" key="2">
    <source>
        <dbReference type="EMBL" id="MED6106128.1"/>
    </source>
</evidence>
<name>A0ABU6Q2N1_9FABA</name>
<accession>A0ABU6Q2N1</accession>
<reference evidence="2 3" key="1">
    <citation type="journal article" date="2023" name="Plants (Basel)">
        <title>Bridging the Gap: Combining Genomics and Transcriptomics Approaches to Understand Stylosanthes scabra, an Orphan Legume from the Brazilian Caatinga.</title>
        <authorList>
            <person name="Ferreira-Neto J.R.C."/>
            <person name="da Silva M.D."/>
            <person name="Binneck E."/>
            <person name="de Melo N.F."/>
            <person name="da Silva R.H."/>
            <person name="de Melo A.L.T.M."/>
            <person name="Pandolfi V."/>
            <person name="Bustamante F.O."/>
            <person name="Brasileiro-Vidal A.C."/>
            <person name="Benko-Iseppon A.M."/>
        </authorList>
    </citation>
    <scope>NUCLEOTIDE SEQUENCE [LARGE SCALE GENOMIC DNA]</scope>
    <source>
        <tissue evidence="2">Leaves</tissue>
    </source>
</reference>
<feature type="coiled-coil region" evidence="1">
    <location>
        <begin position="6"/>
        <end position="33"/>
    </location>
</feature>
<comment type="caution">
    <text evidence="2">The sequence shown here is derived from an EMBL/GenBank/DDBJ whole genome shotgun (WGS) entry which is preliminary data.</text>
</comment>
<keyword evidence="1" id="KW-0175">Coiled coil</keyword>
<keyword evidence="3" id="KW-1185">Reference proteome</keyword>
<evidence type="ECO:0000313" key="3">
    <source>
        <dbReference type="Proteomes" id="UP001341840"/>
    </source>
</evidence>
<proteinExistence type="predicted"/>
<dbReference type="EMBL" id="JASCZI010000004">
    <property type="protein sequence ID" value="MED6106128.1"/>
    <property type="molecule type" value="Genomic_DNA"/>
</dbReference>
<sequence length="78" mass="9030">MQGTQGNQLAWRLSEKEAEIEKLTKQIEFFHNYLRMSLDTTGVVVAPVEQVARVAYKEANRSLCEHVSQVTWPVHESW</sequence>
<evidence type="ECO:0000256" key="1">
    <source>
        <dbReference type="SAM" id="Coils"/>
    </source>
</evidence>
<gene>
    <name evidence="2" type="ORF">PIB30_002021</name>
</gene>